<proteinExistence type="predicted"/>
<sequence>MYEYTQVNYDHEFTKEFPQVGGIESFDAYTREEPLPIRNYSQFGWYVFPFKNGSTPYYTTTQAEQQSLETCFNTDYFKKPFTTNDPILGTKDLLYYGFETGVFCNSPATNASYFWTKKDSQSSIECYCDLQSNCYYSPTCRGWFKSSRSHPDECIFQDIYLYAARDTYGLTICAPLKKSSGEFIGAVCADVIPSYTQERANQGNYIRDMYLSQTERTNYVIADKQDIVSNISFGIIAYSGMKIGTKRASKQCQSRSLITKESLRLIIFRSSTNFPSRSSSSASSHGTI</sequence>
<reference evidence="1" key="1">
    <citation type="submission" date="2019-06" db="EMBL/GenBank/DDBJ databases">
        <authorList>
            <person name="Zheng W."/>
        </authorList>
    </citation>
    <scope>NUCLEOTIDE SEQUENCE</scope>
    <source>
        <strain evidence="1">QDHG01</strain>
    </source>
</reference>
<protein>
    <submittedName>
        <fullName evidence="1">Uncharacterized protein</fullName>
    </submittedName>
</protein>
<dbReference type="EMBL" id="RRYP01020140">
    <property type="protein sequence ID" value="TNV73025.1"/>
    <property type="molecule type" value="Genomic_DNA"/>
</dbReference>
<gene>
    <name evidence="1" type="ORF">FGO68_gene136</name>
</gene>
<comment type="caution">
    <text evidence="1">The sequence shown here is derived from an EMBL/GenBank/DDBJ whole genome shotgun (WGS) entry which is preliminary data.</text>
</comment>
<organism evidence="1 2">
    <name type="scientific">Halteria grandinella</name>
    <dbReference type="NCBI Taxonomy" id="5974"/>
    <lineage>
        <taxon>Eukaryota</taxon>
        <taxon>Sar</taxon>
        <taxon>Alveolata</taxon>
        <taxon>Ciliophora</taxon>
        <taxon>Intramacronucleata</taxon>
        <taxon>Spirotrichea</taxon>
        <taxon>Stichotrichia</taxon>
        <taxon>Sporadotrichida</taxon>
        <taxon>Halteriidae</taxon>
        <taxon>Halteria</taxon>
    </lineage>
</organism>
<dbReference type="AlphaFoldDB" id="A0A8J8SWB1"/>
<accession>A0A8J8SWB1</accession>
<evidence type="ECO:0000313" key="2">
    <source>
        <dbReference type="Proteomes" id="UP000785679"/>
    </source>
</evidence>
<dbReference type="Gene3D" id="3.30.450.20">
    <property type="entry name" value="PAS domain"/>
    <property type="match status" value="1"/>
</dbReference>
<name>A0A8J8SWB1_HALGN</name>
<evidence type="ECO:0000313" key="1">
    <source>
        <dbReference type="EMBL" id="TNV73025.1"/>
    </source>
</evidence>
<keyword evidence="2" id="KW-1185">Reference proteome</keyword>
<dbReference type="Proteomes" id="UP000785679">
    <property type="component" value="Unassembled WGS sequence"/>
</dbReference>